<sequence length="186" mass="21705">MSCYSNNSRLKEALVKNTELLNHMVNELVETKRESKSSVLQVVGYKPEKCDGDTKNYHLWKTSFLETLEAASVTNETTKRALLIQVLPNSYDEEVKVSSEIKDAFDKFECTITEQNVLREIRAEFHKIRRIEDGNSEKMKSLALSIERFRDRMRRIVQVEYVDKGILIEDVISHKLPQRFMTMKKA</sequence>
<dbReference type="AlphaFoldDB" id="A0A7R8GZG2"/>
<dbReference type="Proteomes" id="UP000675881">
    <property type="component" value="Chromosome 1"/>
</dbReference>
<keyword evidence="2" id="KW-1185">Reference proteome</keyword>
<organism evidence="1 2">
    <name type="scientific">Lepeophtheirus salmonis</name>
    <name type="common">Salmon louse</name>
    <name type="synonym">Caligus salmonis</name>
    <dbReference type="NCBI Taxonomy" id="72036"/>
    <lineage>
        <taxon>Eukaryota</taxon>
        <taxon>Metazoa</taxon>
        <taxon>Ecdysozoa</taxon>
        <taxon>Arthropoda</taxon>
        <taxon>Crustacea</taxon>
        <taxon>Multicrustacea</taxon>
        <taxon>Hexanauplia</taxon>
        <taxon>Copepoda</taxon>
        <taxon>Siphonostomatoida</taxon>
        <taxon>Caligidae</taxon>
        <taxon>Lepeophtheirus</taxon>
    </lineage>
</organism>
<gene>
    <name evidence="1" type="ORF">LSAA_1818</name>
</gene>
<reference evidence="1" key="1">
    <citation type="submission" date="2021-02" db="EMBL/GenBank/DDBJ databases">
        <authorList>
            <person name="Bekaert M."/>
        </authorList>
    </citation>
    <scope>NUCLEOTIDE SEQUENCE</scope>
    <source>
        <strain evidence="1">IoA-00</strain>
    </source>
</reference>
<proteinExistence type="predicted"/>
<accession>A0A7R8GZG2</accession>
<name>A0A7R8GZG2_LEPSM</name>
<evidence type="ECO:0000313" key="2">
    <source>
        <dbReference type="Proteomes" id="UP000675881"/>
    </source>
</evidence>
<evidence type="ECO:0000313" key="1">
    <source>
        <dbReference type="EMBL" id="CAF2763571.1"/>
    </source>
</evidence>
<protein>
    <submittedName>
        <fullName evidence="1">DCTN1</fullName>
    </submittedName>
</protein>
<dbReference type="EMBL" id="HG994580">
    <property type="protein sequence ID" value="CAF2763571.1"/>
    <property type="molecule type" value="Genomic_DNA"/>
</dbReference>